<feature type="compositionally biased region" description="Basic residues" evidence="1">
    <location>
        <begin position="21"/>
        <end position="35"/>
    </location>
</feature>
<name>A0A6N6WDS2_9BURK</name>
<dbReference type="Proteomes" id="UP000463700">
    <property type="component" value="Unassembled WGS sequence"/>
</dbReference>
<feature type="region of interest" description="Disordered" evidence="1">
    <location>
        <begin position="1"/>
        <end position="63"/>
    </location>
</feature>
<evidence type="ECO:0000256" key="1">
    <source>
        <dbReference type="SAM" id="MobiDB-lite"/>
    </source>
</evidence>
<gene>
    <name evidence="2" type="ORF">FSO04_17370</name>
</gene>
<reference evidence="2 3" key="1">
    <citation type="journal article" date="2020" name="Int. J. Syst. Evol. Microbiol.">
        <title>Paraburkholderia madseniana sp. nov., a phenolic acid-degrading bacterium isolated from acidic forest soil.</title>
        <authorList>
            <person name="Wilhelm R.C."/>
            <person name="Murphy S.J.L."/>
            <person name="Feriancek N.M."/>
            <person name="Karasz D.C."/>
            <person name="DeRito C.M."/>
            <person name="Newman J.D."/>
            <person name="Buckley D.H."/>
        </authorList>
    </citation>
    <scope>NUCLEOTIDE SEQUENCE [LARGE SCALE GENOMIC DNA]</scope>
    <source>
        <strain evidence="2 3">RP11</strain>
    </source>
</reference>
<evidence type="ECO:0000313" key="2">
    <source>
        <dbReference type="EMBL" id="KAE8758663.1"/>
    </source>
</evidence>
<dbReference type="RefSeq" id="WP_154560856.1">
    <property type="nucleotide sequence ID" value="NZ_VOSW01000030.1"/>
</dbReference>
<dbReference type="EMBL" id="VOSW01000030">
    <property type="protein sequence ID" value="KAE8758663.1"/>
    <property type="molecule type" value="Genomic_DNA"/>
</dbReference>
<evidence type="ECO:0000313" key="3">
    <source>
        <dbReference type="Proteomes" id="UP000463700"/>
    </source>
</evidence>
<organism evidence="2 3">
    <name type="scientific">Paraburkholderia madseniana</name>
    <dbReference type="NCBI Taxonomy" id="2599607"/>
    <lineage>
        <taxon>Bacteria</taxon>
        <taxon>Pseudomonadati</taxon>
        <taxon>Pseudomonadota</taxon>
        <taxon>Betaproteobacteria</taxon>
        <taxon>Burkholderiales</taxon>
        <taxon>Burkholderiaceae</taxon>
        <taxon>Paraburkholderia</taxon>
    </lineage>
</organism>
<feature type="compositionally biased region" description="Basic and acidic residues" evidence="1">
    <location>
        <begin position="36"/>
        <end position="51"/>
    </location>
</feature>
<comment type="caution">
    <text evidence="2">The sequence shown here is derived from an EMBL/GenBank/DDBJ whole genome shotgun (WGS) entry which is preliminary data.</text>
</comment>
<dbReference type="AlphaFoldDB" id="A0A6N6WDS2"/>
<accession>A0A6N6WDS2</accession>
<feature type="compositionally biased region" description="Basic and acidic residues" evidence="1">
    <location>
        <begin position="1"/>
        <end position="19"/>
    </location>
</feature>
<protein>
    <submittedName>
        <fullName evidence="2">Uncharacterized protein</fullName>
    </submittedName>
</protein>
<sequence length="63" mass="7694">MRRRARAEPTSRVREEQTKHQAQRQKGPKKNRRKPGSREMNSKKIPEEKALLRRQFLRLSDRR</sequence>
<proteinExistence type="predicted"/>